<feature type="compositionally biased region" description="Polar residues" evidence="2">
    <location>
        <begin position="545"/>
        <end position="573"/>
    </location>
</feature>
<dbReference type="PANTHER" id="PTHR11579">
    <property type="entry name" value="PROTEIN-L-ISOASPARTATE O-METHYLTRANSFERASE"/>
    <property type="match status" value="1"/>
</dbReference>
<evidence type="ECO:0000313" key="4">
    <source>
        <dbReference type="Proteomes" id="UP000826195"/>
    </source>
</evidence>
<feature type="compositionally biased region" description="Polar residues" evidence="2">
    <location>
        <begin position="609"/>
        <end position="628"/>
    </location>
</feature>
<dbReference type="GO" id="GO:0005737">
    <property type="term" value="C:cytoplasm"/>
    <property type="evidence" value="ECO:0007669"/>
    <property type="project" value="TreeGrafter"/>
</dbReference>
<feature type="region of interest" description="Disordered" evidence="2">
    <location>
        <begin position="602"/>
        <end position="652"/>
    </location>
</feature>
<keyword evidence="4" id="KW-1185">Reference proteome</keyword>
<dbReference type="EMBL" id="JAHXZJ010000001">
    <property type="protein sequence ID" value="KAH0567536.1"/>
    <property type="molecule type" value="Genomic_DNA"/>
</dbReference>
<reference evidence="3 4" key="1">
    <citation type="journal article" date="2021" name="J. Hered.">
        <title>A chromosome-level genome assembly of the parasitoid wasp, Cotesia glomerata (Hymenoptera: Braconidae).</title>
        <authorList>
            <person name="Pinto B.J."/>
            <person name="Weis J.J."/>
            <person name="Gamble T."/>
            <person name="Ode P.J."/>
            <person name="Paul R."/>
            <person name="Zaspel J.M."/>
        </authorList>
    </citation>
    <scope>NUCLEOTIDE SEQUENCE [LARGE SCALE GENOMIC DNA]</scope>
    <source>
        <strain evidence="3">CgM1</strain>
    </source>
</reference>
<gene>
    <name evidence="3" type="ORF">KQX54_010626</name>
</gene>
<evidence type="ECO:0000313" key="3">
    <source>
        <dbReference type="EMBL" id="KAH0567536.1"/>
    </source>
</evidence>
<feature type="compositionally biased region" description="Polar residues" evidence="2">
    <location>
        <begin position="463"/>
        <end position="480"/>
    </location>
</feature>
<dbReference type="GO" id="GO:0004719">
    <property type="term" value="F:protein-L-isoaspartate (D-aspartate) O-methyltransferase activity"/>
    <property type="evidence" value="ECO:0007669"/>
    <property type="project" value="InterPro"/>
</dbReference>
<dbReference type="InterPro" id="IPR029063">
    <property type="entry name" value="SAM-dependent_MTases_sf"/>
</dbReference>
<feature type="region of interest" description="Disordered" evidence="2">
    <location>
        <begin position="446"/>
        <end position="483"/>
    </location>
</feature>
<dbReference type="Proteomes" id="UP000826195">
    <property type="component" value="Unassembled WGS sequence"/>
</dbReference>
<evidence type="ECO:0000256" key="1">
    <source>
        <dbReference type="ARBA" id="ARBA00005369"/>
    </source>
</evidence>
<feature type="compositionally biased region" description="Acidic residues" evidence="2">
    <location>
        <begin position="395"/>
        <end position="419"/>
    </location>
</feature>
<sequence length="689" mass="78455">MGNVTSGENNEDLVDILKILGYIKTKRVERIFRTVDRGDYVLPSHRSEAYKDLSWKMGNIHLSAPCIYTKVMEGLSLEPGLSFLNIGSGTGYLSTMAGLILSRNGTNHGIELNSDCMEYAYEKLEEFKQKSLALDEFDFCEPVFIQGNCLKLECTRKYDRVYCGAACPESHEAFIKQFVKVGGILVMPYKDHLLRIERVDTDSWKHRVMLPVLFAPLIMPKSNCIYNNSSDDHDNTTDKVNDCPNSSLLLPFSEPLSLQELCRCEIRCQLRKNIWAEHPELEVNYPITGLNRSGPNAYPITAQTTLSRYVMPLYDESSDNSPYITLNDDYDDDDEDEDDDNVDNNDDEDNLDNNNDDDNNDNDVNNKDRSSKIRYRRNRKTRLFFCLEPSRLENEPNEEEEDEDEGNNDDDNYDDDDDEIGQVTSFRVLKNVSPKKSILNIFNFDKSTINNDDNNKTKDQELSENAFQPSTSQYLSQGCSNNDNNQENLNDVLLTSAKESLDSLLCYSNSQINSDSQANEETMDVDKEQQKSTDENFQVVDDTKSSVLNPSTSTNNIRNGITSNVDNNEVNSNTSGYQEILDASNCIDNNGDDSMECLNSMKSRHQQKNNKWGISDDLNSAESHPSLSKRSKVNDIENNDDNSREKRPHPRVCGYNVDIESLSSHMKTKISQLPLPVLLRLYVNYNRSL</sequence>
<feature type="region of interest" description="Disordered" evidence="2">
    <location>
        <begin position="388"/>
        <end position="419"/>
    </location>
</feature>
<feature type="compositionally biased region" description="Basic and acidic residues" evidence="2">
    <location>
        <begin position="524"/>
        <end position="534"/>
    </location>
</feature>
<accession>A0AAV7J630</accession>
<feature type="region of interest" description="Disordered" evidence="2">
    <location>
        <begin position="314"/>
        <end position="372"/>
    </location>
</feature>
<protein>
    <submittedName>
        <fullName evidence="3">Uncharacterized protein</fullName>
    </submittedName>
</protein>
<organism evidence="3 4">
    <name type="scientific">Cotesia glomerata</name>
    <name type="common">Lepidopteran parasitic wasp</name>
    <name type="synonym">Apanteles glomeratus</name>
    <dbReference type="NCBI Taxonomy" id="32391"/>
    <lineage>
        <taxon>Eukaryota</taxon>
        <taxon>Metazoa</taxon>
        <taxon>Ecdysozoa</taxon>
        <taxon>Arthropoda</taxon>
        <taxon>Hexapoda</taxon>
        <taxon>Insecta</taxon>
        <taxon>Pterygota</taxon>
        <taxon>Neoptera</taxon>
        <taxon>Endopterygota</taxon>
        <taxon>Hymenoptera</taxon>
        <taxon>Apocrita</taxon>
        <taxon>Ichneumonoidea</taxon>
        <taxon>Braconidae</taxon>
        <taxon>Microgastrinae</taxon>
        <taxon>Cotesia</taxon>
    </lineage>
</organism>
<comment type="caution">
    <text evidence="3">The sequence shown here is derived from an EMBL/GenBank/DDBJ whole genome shotgun (WGS) entry which is preliminary data.</text>
</comment>
<dbReference type="InterPro" id="IPR000682">
    <property type="entry name" value="PCMT"/>
</dbReference>
<dbReference type="Gene3D" id="3.40.50.150">
    <property type="entry name" value="Vaccinia Virus protein VP39"/>
    <property type="match status" value="1"/>
</dbReference>
<dbReference type="AlphaFoldDB" id="A0AAV7J630"/>
<proteinExistence type="inferred from homology"/>
<dbReference type="SUPFAM" id="SSF53335">
    <property type="entry name" value="S-adenosyl-L-methionine-dependent methyltransferases"/>
    <property type="match status" value="1"/>
</dbReference>
<dbReference type="PANTHER" id="PTHR11579:SF9">
    <property type="entry name" value="PROTEIN-L-ISOASPARTATE O-METHYLTRANSFERASE"/>
    <property type="match status" value="1"/>
</dbReference>
<dbReference type="Pfam" id="PF01135">
    <property type="entry name" value="PCMT"/>
    <property type="match status" value="1"/>
</dbReference>
<name>A0AAV7J630_COTGL</name>
<comment type="similarity">
    <text evidence="1">Belongs to the methyltransferase superfamily. L-isoaspartyl/D-aspartyl protein methyltransferase family.</text>
</comment>
<feature type="compositionally biased region" description="Acidic residues" evidence="2">
    <location>
        <begin position="328"/>
        <end position="361"/>
    </location>
</feature>
<feature type="region of interest" description="Disordered" evidence="2">
    <location>
        <begin position="514"/>
        <end position="573"/>
    </location>
</feature>
<evidence type="ECO:0000256" key="2">
    <source>
        <dbReference type="SAM" id="MobiDB-lite"/>
    </source>
</evidence>